<organism evidence="6 7">
    <name type="scientific">Jiangella asiatica</name>
    <dbReference type="NCBI Taxonomy" id="2530372"/>
    <lineage>
        <taxon>Bacteria</taxon>
        <taxon>Bacillati</taxon>
        <taxon>Actinomycetota</taxon>
        <taxon>Actinomycetes</taxon>
        <taxon>Jiangellales</taxon>
        <taxon>Jiangellaceae</taxon>
        <taxon>Jiangella</taxon>
    </lineage>
</organism>
<dbReference type="PANTHER" id="PTHR42781:SF4">
    <property type="entry name" value="SPERMIDINE_PUTRESCINE IMPORT ATP-BINDING PROTEIN POTA"/>
    <property type="match status" value="1"/>
</dbReference>
<dbReference type="GO" id="GO:0015418">
    <property type="term" value="F:ABC-type quaternary ammonium compound transporting activity"/>
    <property type="evidence" value="ECO:0007669"/>
    <property type="project" value="UniProtKB-EC"/>
</dbReference>
<evidence type="ECO:0000256" key="2">
    <source>
        <dbReference type="ARBA" id="ARBA00022741"/>
    </source>
</evidence>
<name>A0A4R5DR27_9ACTN</name>
<proteinExistence type="predicted"/>
<dbReference type="SMART" id="SM00382">
    <property type="entry name" value="AAA"/>
    <property type="match status" value="1"/>
</dbReference>
<dbReference type="RefSeq" id="WP_131892206.1">
    <property type="nucleotide sequence ID" value="NZ_SMKZ01000005.1"/>
</dbReference>
<dbReference type="AlphaFoldDB" id="A0A4R5DR27"/>
<evidence type="ECO:0000313" key="6">
    <source>
        <dbReference type="EMBL" id="TDE13485.1"/>
    </source>
</evidence>
<dbReference type="SUPFAM" id="SSF50331">
    <property type="entry name" value="MOP-like"/>
    <property type="match status" value="1"/>
</dbReference>
<protein>
    <recommendedName>
        <fullName evidence="4">ABC-type quaternary amine transporter</fullName>
        <ecNumber evidence="4">7.6.2.9</ecNumber>
    </recommendedName>
</protein>
<comment type="caution">
    <text evidence="6">The sequence shown here is derived from an EMBL/GenBank/DDBJ whole genome shotgun (WGS) entry which is preliminary data.</text>
</comment>
<evidence type="ECO:0000256" key="1">
    <source>
        <dbReference type="ARBA" id="ARBA00022448"/>
    </source>
</evidence>
<dbReference type="EMBL" id="SMKZ01000005">
    <property type="protein sequence ID" value="TDE13485.1"/>
    <property type="molecule type" value="Genomic_DNA"/>
</dbReference>
<keyword evidence="3 6" id="KW-0067">ATP-binding</keyword>
<dbReference type="Gene3D" id="3.40.50.300">
    <property type="entry name" value="P-loop containing nucleotide triphosphate hydrolases"/>
    <property type="match status" value="1"/>
</dbReference>
<dbReference type="Proteomes" id="UP000294739">
    <property type="component" value="Unassembled WGS sequence"/>
</dbReference>
<keyword evidence="1" id="KW-0813">Transport</keyword>
<sequence length="372" mass="40228">MHVNVDNVSVQYGDNVAVRGLSLEIASGEMVVLLGPSGCGKTSTMRSIVGLETPSSGTITIGDRVMFDKAKHIDVPANRRNVGMVFQSYAIWPHMTVAQNVGFPLRMRKVPKAESARRVADALELVGLADFGSRGASLLSGGQMQRVALARALVMRPDVLLFDEPLSNLDAKLREQLRDEIRDVQQRAGLTAVYVTHDQGEALALADRVAVMRDGVIVQLDTPERLYEAPRNSFVADFLGMSNIFHGRAAAPAPDGTQSISLDDRRPDVIAKAAAPLSGSVSLCVRPERLRLHRRRPDVAHPNVWSGTVTSLGFFGTHTRYRVRAAGMDLDVVTFAPGADLRRGDQVHVAVEPCDVEVLPEVGTVAAETEPA</sequence>
<dbReference type="GO" id="GO:0016887">
    <property type="term" value="F:ATP hydrolysis activity"/>
    <property type="evidence" value="ECO:0007669"/>
    <property type="project" value="InterPro"/>
</dbReference>
<dbReference type="Gene3D" id="2.40.50.100">
    <property type="match status" value="1"/>
</dbReference>
<evidence type="ECO:0000256" key="3">
    <source>
        <dbReference type="ARBA" id="ARBA00022840"/>
    </source>
</evidence>
<dbReference type="InterPro" id="IPR013611">
    <property type="entry name" value="Transp-assoc_OB_typ2"/>
</dbReference>
<dbReference type="Pfam" id="PF00005">
    <property type="entry name" value="ABC_tran"/>
    <property type="match status" value="1"/>
</dbReference>
<dbReference type="EC" id="7.6.2.9" evidence="4"/>
<dbReference type="OrthoDB" id="9802264at2"/>
<dbReference type="Pfam" id="PF08402">
    <property type="entry name" value="TOBE_2"/>
    <property type="match status" value="1"/>
</dbReference>
<dbReference type="InterPro" id="IPR003593">
    <property type="entry name" value="AAA+_ATPase"/>
</dbReference>
<dbReference type="PROSITE" id="PS50893">
    <property type="entry name" value="ABC_TRANSPORTER_2"/>
    <property type="match status" value="1"/>
</dbReference>
<dbReference type="GO" id="GO:0043190">
    <property type="term" value="C:ATP-binding cassette (ABC) transporter complex"/>
    <property type="evidence" value="ECO:0007669"/>
    <property type="project" value="InterPro"/>
</dbReference>
<dbReference type="GO" id="GO:0005524">
    <property type="term" value="F:ATP binding"/>
    <property type="evidence" value="ECO:0007669"/>
    <property type="project" value="UniProtKB-KW"/>
</dbReference>
<accession>A0A4R5DR27</accession>
<reference evidence="6 7" key="1">
    <citation type="submission" date="2019-03" db="EMBL/GenBank/DDBJ databases">
        <title>Draft genome sequences of novel Actinobacteria.</title>
        <authorList>
            <person name="Sahin N."/>
            <person name="Ay H."/>
            <person name="Saygin H."/>
        </authorList>
    </citation>
    <scope>NUCLEOTIDE SEQUENCE [LARGE SCALE GENOMIC DNA]</scope>
    <source>
        <strain evidence="6 7">5K138</strain>
    </source>
</reference>
<gene>
    <name evidence="6" type="ORF">E1269_05490</name>
</gene>
<dbReference type="InterPro" id="IPR003439">
    <property type="entry name" value="ABC_transporter-like_ATP-bd"/>
</dbReference>
<dbReference type="PROSITE" id="PS00211">
    <property type="entry name" value="ABC_TRANSPORTER_1"/>
    <property type="match status" value="1"/>
</dbReference>
<dbReference type="InterPro" id="IPR027417">
    <property type="entry name" value="P-loop_NTPase"/>
</dbReference>
<keyword evidence="2" id="KW-0547">Nucleotide-binding</keyword>
<dbReference type="SUPFAM" id="SSF52540">
    <property type="entry name" value="P-loop containing nucleoside triphosphate hydrolases"/>
    <property type="match status" value="1"/>
</dbReference>
<keyword evidence="7" id="KW-1185">Reference proteome</keyword>
<dbReference type="PANTHER" id="PTHR42781">
    <property type="entry name" value="SPERMIDINE/PUTRESCINE IMPORT ATP-BINDING PROTEIN POTA"/>
    <property type="match status" value="1"/>
</dbReference>
<dbReference type="InterPro" id="IPR008995">
    <property type="entry name" value="Mo/tungstate-bd_C_term_dom"/>
</dbReference>
<dbReference type="InterPro" id="IPR050093">
    <property type="entry name" value="ABC_SmlMolc_Importer"/>
</dbReference>
<dbReference type="InterPro" id="IPR017871">
    <property type="entry name" value="ABC_transporter-like_CS"/>
</dbReference>
<dbReference type="FunFam" id="3.40.50.300:FF:000425">
    <property type="entry name" value="Probable ABC transporter, ATP-binding subunit"/>
    <property type="match status" value="1"/>
</dbReference>
<evidence type="ECO:0000256" key="4">
    <source>
        <dbReference type="ARBA" id="ARBA00066388"/>
    </source>
</evidence>
<dbReference type="InParanoid" id="A0A4R5DR27"/>
<evidence type="ECO:0000259" key="5">
    <source>
        <dbReference type="PROSITE" id="PS50893"/>
    </source>
</evidence>
<feature type="domain" description="ABC transporter" evidence="5">
    <location>
        <begin position="3"/>
        <end position="239"/>
    </location>
</feature>
<evidence type="ECO:0000313" key="7">
    <source>
        <dbReference type="Proteomes" id="UP000294739"/>
    </source>
</evidence>